<organism evidence="1 2">
    <name type="scientific">Cyclobacterium qasimii M12-11B</name>
    <dbReference type="NCBI Taxonomy" id="641524"/>
    <lineage>
        <taxon>Bacteria</taxon>
        <taxon>Pseudomonadati</taxon>
        <taxon>Bacteroidota</taxon>
        <taxon>Cytophagia</taxon>
        <taxon>Cytophagales</taxon>
        <taxon>Cyclobacteriaceae</taxon>
        <taxon>Cyclobacterium</taxon>
    </lineage>
</organism>
<proteinExistence type="predicted"/>
<evidence type="ECO:0000313" key="2">
    <source>
        <dbReference type="Proteomes" id="UP000014974"/>
    </source>
</evidence>
<accession>S7WEV1</accession>
<dbReference type="STRING" id="641524.ADICYQ_5822"/>
<reference evidence="1 2" key="1">
    <citation type="journal article" date="2013" name="Genome Announc.">
        <title>Draft Genome Sequence of Cyclobacterium qasimii Strain M12-11BT, Isolated from Arctic Marine Sediment.</title>
        <authorList>
            <person name="Shivaji S."/>
            <person name="Ara S."/>
            <person name="Singh A."/>
            <person name="Kumar Pinnaka A."/>
        </authorList>
    </citation>
    <scope>NUCLEOTIDE SEQUENCE [LARGE SCALE GENOMIC DNA]</scope>
    <source>
        <strain evidence="1 2">M12-11B</strain>
    </source>
</reference>
<dbReference type="EMBL" id="ATNM01000197">
    <property type="protein sequence ID" value="EPR65289.1"/>
    <property type="molecule type" value="Genomic_DNA"/>
</dbReference>
<name>S7WEV1_9BACT</name>
<dbReference type="AlphaFoldDB" id="S7WEV1"/>
<dbReference type="Proteomes" id="UP000014974">
    <property type="component" value="Unassembled WGS sequence"/>
</dbReference>
<protein>
    <submittedName>
        <fullName evidence="1">Uncharacterized protein</fullName>
    </submittedName>
</protein>
<sequence>MLKVNYLFKNSPPVEESIFNYGIPFATYNYKLVKLLNE</sequence>
<gene>
    <name evidence="1" type="ORF">ADICYQ_5822</name>
</gene>
<comment type="caution">
    <text evidence="1">The sequence shown here is derived from an EMBL/GenBank/DDBJ whole genome shotgun (WGS) entry which is preliminary data.</text>
</comment>
<evidence type="ECO:0000313" key="1">
    <source>
        <dbReference type="EMBL" id="EPR65289.1"/>
    </source>
</evidence>